<reference evidence="1 2" key="1">
    <citation type="journal article" date="2010" name="Proc. Natl. Acad. Sci. U.S.A.">
        <title>Insights into evolution of multicellular fungi from the assembled chromosomes of the mushroom Coprinopsis cinerea (Coprinus cinereus).</title>
        <authorList>
            <person name="Stajich J.E."/>
            <person name="Wilke S.K."/>
            <person name="Ahren D."/>
            <person name="Au C.H."/>
            <person name="Birren B.W."/>
            <person name="Borodovsky M."/>
            <person name="Burns C."/>
            <person name="Canback B."/>
            <person name="Casselton L.A."/>
            <person name="Cheng C.K."/>
            <person name="Deng J."/>
            <person name="Dietrich F.S."/>
            <person name="Fargo D.C."/>
            <person name="Farman M.L."/>
            <person name="Gathman A.C."/>
            <person name="Goldberg J."/>
            <person name="Guigo R."/>
            <person name="Hoegger P.J."/>
            <person name="Hooker J.B."/>
            <person name="Huggins A."/>
            <person name="James T.Y."/>
            <person name="Kamada T."/>
            <person name="Kilaru S."/>
            <person name="Kodira C."/>
            <person name="Kues U."/>
            <person name="Kupfer D."/>
            <person name="Kwan H.S."/>
            <person name="Lomsadze A."/>
            <person name="Li W."/>
            <person name="Lilly W.W."/>
            <person name="Ma L.J."/>
            <person name="Mackey A.J."/>
            <person name="Manning G."/>
            <person name="Martin F."/>
            <person name="Muraguchi H."/>
            <person name="Natvig D.O."/>
            <person name="Palmerini H."/>
            <person name="Ramesh M.A."/>
            <person name="Rehmeyer C.J."/>
            <person name="Roe B.A."/>
            <person name="Shenoy N."/>
            <person name="Stanke M."/>
            <person name="Ter-Hovhannisyan V."/>
            <person name="Tunlid A."/>
            <person name="Velagapudi R."/>
            <person name="Vision T.J."/>
            <person name="Zeng Q."/>
            <person name="Zolan M.E."/>
            <person name="Pukkila P.J."/>
        </authorList>
    </citation>
    <scope>NUCLEOTIDE SEQUENCE [LARGE SCALE GENOMIC DNA]</scope>
    <source>
        <strain evidence="2">Okayama-7 / 130 / ATCC MYA-4618 / FGSC 9003</strain>
    </source>
</reference>
<sequence length="106" mass="12140">MVSSLSLETYLIDRPNLVKPESPEHEARANGIIERFKDDKTGKRKLVVAFMAYNHEYRISNLIELENFGDKPGMLRFGESVVQFERRQGEGTIAHKANMAGFLDRL</sequence>
<dbReference type="AlphaFoldDB" id="A8NPJ1"/>
<evidence type="ECO:0000313" key="2">
    <source>
        <dbReference type="Proteomes" id="UP000001861"/>
    </source>
</evidence>
<dbReference type="InParanoid" id="A8NPJ1"/>
<dbReference type="EMBL" id="AACS02000012">
    <property type="protein sequence ID" value="EAU86472.1"/>
    <property type="molecule type" value="Genomic_DNA"/>
</dbReference>
<evidence type="ECO:0000313" key="1">
    <source>
        <dbReference type="EMBL" id="EAU86472.1"/>
    </source>
</evidence>
<organism evidence="1 2">
    <name type="scientific">Coprinopsis cinerea (strain Okayama-7 / 130 / ATCC MYA-4618 / FGSC 9003)</name>
    <name type="common">Inky cap fungus</name>
    <name type="synonym">Hormographiella aspergillata</name>
    <dbReference type="NCBI Taxonomy" id="240176"/>
    <lineage>
        <taxon>Eukaryota</taxon>
        <taxon>Fungi</taxon>
        <taxon>Dikarya</taxon>
        <taxon>Basidiomycota</taxon>
        <taxon>Agaricomycotina</taxon>
        <taxon>Agaricomycetes</taxon>
        <taxon>Agaricomycetidae</taxon>
        <taxon>Agaricales</taxon>
        <taxon>Agaricineae</taxon>
        <taxon>Psathyrellaceae</taxon>
        <taxon>Coprinopsis</taxon>
    </lineage>
</organism>
<keyword evidence="2" id="KW-1185">Reference proteome</keyword>
<name>A8NPJ1_COPC7</name>
<accession>A8NPJ1</accession>
<dbReference type="GeneID" id="6011876"/>
<comment type="caution">
    <text evidence="1">The sequence shown here is derived from an EMBL/GenBank/DDBJ whole genome shotgun (WGS) entry which is preliminary data.</text>
</comment>
<protein>
    <submittedName>
        <fullName evidence="1">Uncharacterized protein</fullName>
    </submittedName>
</protein>
<proteinExistence type="predicted"/>
<gene>
    <name evidence="1" type="ORF">CC1G_11780</name>
</gene>
<dbReference type="Proteomes" id="UP000001861">
    <property type="component" value="Unassembled WGS sequence"/>
</dbReference>
<dbReference type="RefSeq" id="XP_001835346.1">
    <property type="nucleotide sequence ID" value="XM_001835294.1"/>
</dbReference>
<dbReference type="KEGG" id="cci:CC1G_11780"/>
<dbReference type="VEuPathDB" id="FungiDB:CC1G_11780"/>